<dbReference type="Gene3D" id="3.20.20.80">
    <property type="entry name" value="Glycosidases"/>
    <property type="match status" value="1"/>
</dbReference>
<accession>A0AAV2PNL7</accession>
<dbReference type="InterPro" id="IPR011583">
    <property type="entry name" value="Chitinase_II/V-like_cat"/>
</dbReference>
<comment type="caution">
    <text evidence="4">The sequence shown here is derived from an EMBL/GenBank/DDBJ whole genome shotgun (WGS) entry which is preliminary data.</text>
</comment>
<dbReference type="GO" id="GO:0006032">
    <property type="term" value="P:chitin catabolic process"/>
    <property type="evidence" value="ECO:0007669"/>
    <property type="project" value="TreeGrafter"/>
</dbReference>
<protein>
    <recommendedName>
        <fullName evidence="3">GH18 domain-containing protein</fullName>
    </recommendedName>
</protein>
<evidence type="ECO:0000256" key="2">
    <source>
        <dbReference type="SAM" id="Phobius"/>
    </source>
</evidence>
<evidence type="ECO:0000259" key="3">
    <source>
        <dbReference type="PROSITE" id="PS51910"/>
    </source>
</evidence>
<keyword evidence="5" id="KW-1185">Reference proteome</keyword>
<evidence type="ECO:0000313" key="5">
    <source>
        <dbReference type="Proteomes" id="UP001497623"/>
    </source>
</evidence>
<dbReference type="GO" id="GO:0008061">
    <property type="term" value="F:chitin binding"/>
    <property type="evidence" value="ECO:0007669"/>
    <property type="project" value="InterPro"/>
</dbReference>
<organism evidence="4 5">
    <name type="scientific">Meganyctiphanes norvegica</name>
    <name type="common">Northern krill</name>
    <name type="synonym">Thysanopoda norvegica</name>
    <dbReference type="NCBI Taxonomy" id="48144"/>
    <lineage>
        <taxon>Eukaryota</taxon>
        <taxon>Metazoa</taxon>
        <taxon>Ecdysozoa</taxon>
        <taxon>Arthropoda</taxon>
        <taxon>Crustacea</taxon>
        <taxon>Multicrustacea</taxon>
        <taxon>Malacostraca</taxon>
        <taxon>Eumalacostraca</taxon>
        <taxon>Eucarida</taxon>
        <taxon>Euphausiacea</taxon>
        <taxon>Euphausiidae</taxon>
        <taxon>Meganyctiphanes</taxon>
    </lineage>
</organism>
<dbReference type="GO" id="GO:0005975">
    <property type="term" value="P:carbohydrate metabolic process"/>
    <property type="evidence" value="ECO:0007669"/>
    <property type="project" value="InterPro"/>
</dbReference>
<keyword evidence="1" id="KW-1015">Disulfide bond</keyword>
<gene>
    <name evidence="4" type="ORF">MNOR_LOCUS2041</name>
</gene>
<keyword evidence="2" id="KW-0472">Membrane</keyword>
<evidence type="ECO:0000256" key="1">
    <source>
        <dbReference type="ARBA" id="ARBA00023157"/>
    </source>
</evidence>
<dbReference type="PROSITE" id="PS51910">
    <property type="entry name" value="GH18_2"/>
    <property type="match status" value="1"/>
</dbReference>
<dbReference type="GO" id="GO:0004568">
    <property type="term" value="F:chitinase activity"/>
    <property type="evidence" value="ECO:0007669"/>
    <property type="project" value="TreeGrafter"/>
</dbReference>
<name>A0AAV2PNL7_MEGNR</name>
<dbReference type="Proteomes" id="UP001497623">
    <property type="component" value="Unassembled WGS sequence"/>
</dbReference>
<sequence length="477" mass="54094">SSVQDHSKQVVCYLAGWAVYRKPPGKFDIEDIDATLCSIIIYCFIGIDKATSEVKSVDPWNDFNKSAFERIVGLKKQNPKLKVTFSIGGWSVGPKLFSIMAAKPVLRKVFITSIVTFIKKHKFDGLDLNWQYPAQTYRGGGTEDKENFFSLVKELRREFDKHDWLLTSTMAKEMSIIETAYNVKLLASYLNYIHILTYDYYAKWHGRTGHNAPLYSGDDESFAEKTLNVDFTINKYLQLGCPPEKLVMGLGLYGHTFLLQDPSYHQLGAPTQPSACKGPITQEDGALGYNEICTEQKIGICDWKIVHQKVQHSPYMFRGDMWVSYDDDYSLYLKTVYARTKDLAGVHVWSIDYDDFLGTCFNKKYPLLHAINNALADKEVQPHKPGNDNHCHEVMAQDHETNLDCTQHSLNLPKIVGISATVILAVFVLFILCCILYKKCNREAVIHSSTELTMQSIKQLQTNGAQPGNSPDQHTDQ</sequence>
<dbReference type="SUPFAM" id="SSF51445">
    <property type="entry name" value="(Trans)glycosidases"/>
    <property type="match status" value="1"/>
</dbReference>
<reference evidence="4 5" key="1">
    <citation type="submission" date="2024-05" db="EMBL/GenBank/DDBJ databases">
        <authorList>
            <person name="Wallberg A."/>
        </authorList>
    </citation>
    <scope>NUCLEOTIDE SEQUENCE [LARGE SCALE GENOMIC DNA]</scope>
</reference>
<keyword evidence="2" id="KW-0812">Transmembrane</keyword>
<dbReference type="Gene3D" id="3.10.50.10">
    <property type="match status" value="1"/>
</dbReference>
<proteinExistence type="predicted"/>
<dbReference type="FunFam" id="3.10.50.10:FF:000001">
    <property type="entry name" value="Chitinase 3-like 1"/>
    <property type="match status" value="1"/>
</dbReference>
<dbReference type="GO" id="GO:0005576">
    <property type="term" value="C:extracellular region"/>
    <property type="evidence" value="ECO:0007669"/>
    <property type="project" value="TreeGrafter"/>
</dbReference>
<dbReference type="AlphaFoldDB" id="A0AAV2PNL7"/>
<feature type="transmembrane region" description="Helical" evidence="2">
    <location>
        <begin position="415"/>
        <end position="437"/>
    </location>
</feature>
<dbReference type="InterPro" id="IPR050314">
    <property type="entry name" value="Glycosyl_Hydrlase_18"/>
</dbReference>
<dbReference type="PANTHER" id="PTHR11177">
    <property type="entry name" value="CHITINASE"/>
    <property type="match status" value="1"/>
</dbReference>
<dbReference type="InterPro" id="IPR017853">
    <property type="entry name" value="GH"/>
</dbReference>
<dbReference type="Pfam" id="PF00704">
    <property type="entry name" value="Glyco_hydro_18"/>
    <property type="match status" value="1"/>
</dbReference>
<dbReference type="SUPFAM" id="SSF54556">
    <property type="entry name" value="Chitinase insertion domain"/>
    <property type="match status" value="1"/>
</dbReference>
<dbReference type="InterPro" id="IPR029070">
    <property type="entry name" value="Chitinase_insertion_sf"/>
</dbReference>
<dbReference type="EMBL" id="CAXKWB010000587">
    <property type="protein sequence ID" value="CAL4061291.1"/>
    <property type="molecule type" value="Genomic_DNA"/>
</dbReference>
<dbReference type="PANTHER" id="PTHR11177:SF403">
    <property type="entry name" value="CHITINASE 2-RELATED"/>
    <property type="match status" value="1"/>
</dbReference>
<feature type="domain" description="GH18" evidence="3">
    <location>
        <begin position="8"/>
        <end position="378"/>
    </location>
</feature>
<dbReference type="InterPro" id="IPR001223">
    <property type="entry name" value="Glyco_hydro18_cat"/>
</dbReference>
<feature type="non-terminal residue" evidence="4">
    <location>
        <position position="477"/>
    </location>
</feature>
<keyword evidence="2" id="KW-1133">Transmembrane helix</keyword>
<feature type="non-terminal residue" evidence="4">
    <location>
        <position position="1"/>
    </location>
</feature>
<dbReference type="SMART" id="SM00636">
    <property type="entry name" value="Glyco_18"/>
    <property type="match status" value="1"/>
</dbReference>
<evidence type="ECO:0000313" key="4">
    <source>
        <dbReference type="EMBL" id="CAL4061291.1"/>
    </source>
</evidence>